<dbReference type="Proteomes" id="UP000672009">
    <property type="component" value="Chromosome"/>
</dbReference>
<dbReference type="GO" id="GO:0051082">
    <property type="term" value="F:unfolded protein binding"/>
    <property type="evidence" value="ECO:0007669"/>
    <property type="project" value="InterPro"/>
</dbReference>
<dbReference type="PANTHER" id="PTHR35089:SF1">
    <property type="entry name" value="CHAPERONE PROTEIN SKP"/>
    <property type="match status" value="1"/>
</dbReference>
<comment type="similarity">
    <text evidence="1">Belongs to the Skp family.</text>
</comment>
<dbReference type="SMART" id="SM00935">
    <property type="entry name" value="OmpH"/>
    <property type="match status" value="1"/>
</dbReference>
<dbReference type="PANTHER" id="PTHR35089">
    <property type="entry name" value="CHAPERONE PROTEIN SKP"/>
    <property type="match status" value="1"/>
</dbReference>
<dbReference type="InterPro" id="IPR005632">
    <property type="entry name" value="Chaperone_Skp"/>
</dbReference>
<sequence>MNGFSTFIQRTASHCLLAALLLPALAIAEDNASTSPFRIAIVDVSVLLENSPQSKAANEKLKSAYVPREESLNKEQQAIQQLEEALAVRIEAGTVSEADKLEQQRELRDRKRKNVRALEDFREEVRTARDTAVDNLQSQIVLAIGEVREREQIDVVLRESDYIVASNRVDMTNKVMQHLEQKFQADKAAATSAEPPRKE</sequence>
<dbReference type="EMBL" id="CP072793">
    <property type="protein sequence ID" value="QTR51983.1"/>
    <property type="molecule type" value="Genomic_DNA"/>
</dbReference>
<dbReference type="SUPFAM" id="SSF111384">
    <property type="entry name" value="OmpH-like"/>
    <property type="match status" value="1"/>
</dbReference>
<name>A0A975F6M6_9GAMM</name>
<feature type="signal peptide" evidence="3">
    <location>
        <begin position="1"/>
        <end position="28"/>
    </location>
</feature>
<evidence type="ECO:0000313" key="4">
    <source>
        <dbReference type="EMBL" id="QTR51983.1"/>
    </source>
</evidence>
<dbReference type="RefSeq" id="WP_210217552.1">
    <property type="nucleotide sequence ID" value="NZ_CP072793.1"/>
</dbReference>
<dbReference type="InterPro" id="IPR024930">
    <property type="entry name" value="Skp_dom_sf"/>
</dbReference>
<dbReference type="Gene3D" id="3.30.910.20">
    <property type="entry name" value="Skp domain"/>
    <property type="match status" value="1"/>
</dbReference>
<gene>
    <name evidence="4" type="ORF">J9260_09465</name>
</gene>
<feature type="chain" id="PRO_5037332480" evidence="3">
    <location>
        <begin position="29"/>
        <end position="199"/>
    </location>
</feature>
<keyword evidence="2 3" id="KW-0732">Signal</keyword>
<accession>A0A975F6M6</accession>
<proteinExistence type="inferred from homology"/>
<dbReference type="GO" id="GO:0050821">
    <property type="term" value="P:protein stabilization"/>
    <property type="evidence" value="ECO:0007669"/>
    <property type="project" value="TreeGrafter"/>
</dbReference>
<dbReference type="KEGG" id="tun:J9260_09465"/>
<keyword evidence="5" id="KW-1185">Reference proteome</keyword>
<reference evidence="4" key="1">
    <citation type="submission" date="2021-04" db="EMBL/GenBank/DDBJ databases">
        <title>Genomics, taxonomy and metabolism of representatives of sulfur bacteria of the genus Thiothrix: Thiothrix fructosivorans QT, Thiothrix unzii A1T and three new species, Thiothrix subterranea sp. nov., Thiothrix litoralis sp. nov. and 'Candidatus Thiothrix anitrata' sp. nov.</title>
        <authorList>
            <person name="Ravin N.V."/>
            <person name="Smolyakov D."/>
            <person name="Rudenko T.S."/>
            <person name="Mardanov A.V."/>
            <person name="Beletsky A.V."/>
            <person name="Markov N.D."/>
            <person name="Fomenkov A.I."/>
            <person name="Roberts R.J."/>
            <person name="Karnachuk O.V."/>
            <person name="Novikov A."/>
            <person name="Grabovich M.Y."/>
        </authorList>
    </citation>
    <scope>NUCLEOTIDE SEQUENCE</scope>
    <source>
        <strain evidence="4">A1</strain>
    </source>
</reference>
<evidence type="ECO:0000256" key="1">
    <source>
        <dbReference type="ARBA" id="ARBA00009091"/>
    </source>
</evidence>
<dbReference type="GO" id="GO:0005829">
    <property type="term" value="C:cytosol"/>
    <property type="evidence" value="ECO:0007669"/>
    <property type="project" value="TreeGrafter"/>
</dbReference>
<organism evidence="4 5">
    <name type="scientific">Thiothrix unzii</name>
    <dbReference type="NCBI Taxonomy" id="111769"/>
    <lineage>
        <taxon>Bacteria</taxon>
        <taxon>Pseudomonadati</taxon>
        <taxon>Pseudomonadota</taxon>
        <taxon>Gammaproteobacteria</taxon>
        <taxon>Thiotrichales</taxon>
        <taxon>Thiotrichaceae</taxon>
        <taxon>Thiothrix</taxon>
    </lineage>
</organism>
<evidence type="ECO:0000256" key="2">
    <source>
        <dbReference type="ARBA" id="ARBA00022729"/>
    </source>
</evidence>
<dbReference type="AlphaFoldDB" id="A0A975F6M6"/>
<evidence type="ECO:0000313" key="5">
    <source>
        <dbReference type="Proteomes" id="UP000672009"/>
    </source>
</evidence>
<protein>
    <submittedName>
        <fullName evidence="4">OmpH family outer membrane protein</fullName>
    </submittedName>
</protein>
<dbReference type="Pfam" id="PF03938">
    <property type="entry name" value="OmpH"/>
    <property type="match status" value="1"/>
</dbReference>
<evidence type="ECO:0000256" key="3">
    <source>
        <dbReference type="SAM" id="SignalP"/>
    </source>
</evidence>